<protein>
    <submittedName>
        <fullName evidence="2">Uncharacterized protein</fullName>
    </submittedName>
</protein>
<evidence type="ECO:0000313" key="2">
    <source>
        <dbReference type="Ensembl" id="ENSMSIP00000012974.1"/>
    </source>
</evidence>
<sequence>MPLVPRVPIGPYRMIQYCLEYLLHLAWKGRNTYYKIYSSIHYSSRIHNMNESQNTYTLYSRIYLKLIYISLLLYLLLLL</sequence>
<evidence type="ECO:0000313" key="3">
    <source>
        <dbReference type="Proteomes" id="UP000694415"/>
    </source>
</evidence>
<reference evidence="2" key="2">
    <citation type="submission" date="2025-09" db="UniProtKB">
        <authorList>
            <consortium name="Ensembl"/>
        </authorList>
    </citation>
    <scope>IDENTIFICATION</scope>
</reference>
<keyword evidence="1" id="KW-0472">Membrane</keyword>
<name>A0A8C6GY16_MUSSI</name>
<feature type="transmembrane region" description="Helical" evidence="1">
    <location>
        <begin position="58"/>
        <end position="78"/>
    </location>
</feature>
<organism evidence="2 3">
    <name type="scientific">Mus spicilegus</name>
    <name type="common">Mound-building mouse</name>
    <dbReference type="NCBI Taxonomy" id="10103"/>
    <lineage>
        <taxon>Eukaryota</taxon>
        <taxon>Metazoa</taxon>
        <taxon>Chordata</taxon>
        <taxon>Craniata</taxon>
        <taxon>Vertebrata</taxon>
        <taxon>Euteleostomi</taxon>
        <taxon>Mammalia</taxon>
        <taxon>Eutheria</taxon>
        <taxon>Euarchontoglires</taxon>
        <taxon>Glires</taxon>
        <taxon>Rodentia</taxon>
        <taxon>Myomorpha</taxon>
        <taxon>Muroidea</taxon>
        <taxon>Muridae</taxon>
        <taxon>Murinae</taxon>
        <taxon>Mus</taxon>
        <taxon>Mus</taxon>
    </lineage>
</organism>
<keyword evidence="3" id="KW-1185">Reference proteome</keyword>
<dbReference type="Proteomes" id="UP000694415">
    <property type="component" value="Unplaced"/>
</dbReference>
<keyword evidence="1" id="KW-0812">Transmembrane</keyword>
<dbReference type="AlphaFoldDB" id="A0A8C6GY16"/>
<keyword evidence="1" id="KW-1133">Transmembrane helix</keyword>
<proteinExistence type="predicted"/>
<dbReference type="Ensembl" id="ENSMSIT00000016451.1">
    <property type="protein sequence ID" value="ENSMSIP00000012974.1"/>
    <property type="gene ID" value="ENSMSIG00000011246.1"/>
</dbReference>
<accession>A0A8C6GY16</accession>
<reference evidence="2" key="1">
    <citation type="submission" date="2025-08" db="UniProtKB">
        <authorList>
            <consortium name="Ensembl"/>
        </authorList>
    </citation>
    <scope>IDENTIFICATION</scope>
</reference>
<evidence type="ECO:0000256" key="1">
    <source>
        <dbReference type="SAM" id="Phobius"/>
    </source>
</evidence>